<keyword evidence="3" id="KW-0067">ATP-binding</keyword>
<dbReference type="SUPFAM" id="SSF52540">
    <property type="entry name" value="P-loop containing nucleoside triphosphate hydrolases"/>
    <property type="match status" value="1"/>
</dbReference>
<dbReference type="GO" id="GO:0004386">
    <property type="term" value="F:helicase activity"/>
    <property type="evidence" value="ECO:0007669"/>
    <property type="project" value="UniProtKB-KW"/>
</dbReference>
<dbReference type="InterPro" id="IPR038718">
    <property type="entry name" value="SNF2-like_sf"/>
</dbReference>
<feature type="domain" description="Helicase ATP-binding" evidence="2">
    <location>
        <begin position="442"/>
        <end position="586"/>
    </location>
</feature>
<proteinExistence type="predicted"/>
<evidence type="ECO:0000313" key="4">
    <source>
        <dbReference type="Proteomes" id="UP000703893"/>
    </source>
</evidence>
<keyword evidence="3" id="KW-0347">Helicase</keyword>
<dbReference type="AlphaFoldDB" id="A0A937X1J6"/>
<dbReference type="EMBL" id="VGJX01000008">
    <property type="protein sequence ID" value="MBM3273568.1"/>
    <property type="molecule type" value="Genomic_DNA"/>
</dbReference>
<dbReference type="InterPro" id="IPR027417">
    <property type="entry name" value="P-loop_NTPase"/>
</dbReference>
<dbReference type="PANTHER" id="PTHR10799">
    <property type="entry name" value="SNF2/RAD54 HELICASE FAMILY"/>
    <property type="match status" value="1"/>
</dbReference>
<dbReference type="InterPro" id="IPR022138">
    <property type="entry name" value="DUF3670"/>
</dbReference>
<reference evidence="3 4" key="1">
    <citation type="submission" date="2019-03" db="EMBL/GenBank/DDBJ databases">
        <title>Lake Tanganyika Metagenome-Assembled Genomes (MAGs).</title>
        <authorList>
            <person name="Tran P."/>
        </authorList>
    </citation>
    <scope>NUCLEOTIDE SEQUENCE [LARGE SCALE GENOMIC DNA]</scope>
    <source>
        <strain evidence="3">K_DeepCast_65m_m2_236</strain>
    </source>
</reference>
<keyword evidence="3" id="KW-0378">Hydrolase</keyword>
<dbReference type="InterPro" id="IPR000330">
    <property type="entry name" value="SNF2_N"/>
</dbReference>
<evidence type="ECO:0000313" key="3">
    <source>
        <dbReference type="EMBL" id="MBM3273568.1"/>
    </source>
</evidence>
<sequence length="586" mass="62177">MSPHGRLQLVVSLDAPPLDFALADRLGTAFSAGSGCGLLQLGAREVGTPLPPQFAFWRAFAARYVTALCALGQLPAEDDDSGPRRDPGYAGTDLQVPPPPGDRLAEMAAAAPPMAGGEYLDRTVLAALWGAIGAAVATELSASGASLADFLRACNPGWNLVGRVHFNLAENRKDPDAPFAFMATYTTRLSERNVAQHLPLGQALRASAGEADRARLMSLLQPVGRAAESCGWLKEMVDRGEIYHPLRWTAPEAFRLLRDVPALERAGVIVRMPAAWTSGKPDRPQVTATVGSAEPGHLGTDALLDFHVAVTLDGETLTASEVEELLAQSEGLALLRGRWVEIDHERLARLLDRYREIERTAADGGLGYQEAMRLLAGAGAGQEPVGEMNEAAQPWSQVVAGPWLANVLRGLRSPEGLAEVDPGEALAGTLRHYQEVGLRWLHLLTSLGLGACLADDMGLGKTIQVLALLLVRKSRQTGGARPSLLVAPASLLANWAAEAQRFAPSLAIGIAHPSGAGPAALASFKPEAYDLVITTYGQLQRLPALARLTWDLAILDEAQAIKNPAAKQTRAAKGLRAHGRIVLTGT</sequence>
<accession>A0A937X1J6</accession>
<dbReference type="GO" id="GO:0005524">
    <property type="term" value="F:ATP binding"/>
    <property type="evidence" value="ECO:0007669"/>
    <property type="project" value="InterPro"/>
</dbReference>
<feature type="non-terminal residue" evidence="3">
    <location>
        <position position="586"/>
    </location>
</feature>
<feature type="region of interest" description="Disordered" evidence="1">
    <location>
        <begin position="76"/>
        <end position="102"/>
    </location>
</feature>
<gene>
    <name evidence="3" type="ORF">FJZ00_00340</name>
</gene>
<dbReference type="Gene3D" id="3.40.50.10810">
    <property type="entry name" value="Tandem AAA-ATPase domain"/>
    <property type="match status" value="1"/>
</dbReference>
<evidence type="ECO:0000256" key="1">
    <source>
        <dbReference type="SAM" id="MobiDB-lite"/>
    </source>
</evidence>
<evidence type="ECO:0000259" key="2">
    <source>
        <dbReference type="PROSITE" id="PS51192"/>
    </source>
</evidence>
<protein>
    <submittedName>
        <fullName evidence="3">ATP-dependent helicase</fullName>
    </submittedName>
</protein>
<dbReference type="Pfam" id="PF00176">
    <property type="entry name" value="SNF2-rel_dom"/>
    <property type="match status" value="1"/>
</dbReference>
<dbReference type="Proteomes" id="UP000703893">
    <property type="component" value="Unassembled WGS sequence"/>
</dbReference>
<organism evidence="3 4">
    <name type="scientific">Candidatus Tanganyikabacteria bacterium</name>
    <dbReference type="NCBI Taxonomy" id="2961651"/>
    <lineage>
        <taxon>Bacteria</taxon>
        <taxon>Bacillati</taxon>
        <taxon>Candidatus Sericytochromatia</taxon>
        <taxon>Candidatus Tanganyikabacteria</taxon>
    </lineage>
</organism>
<name>A0A937X1J6_9BACT</name>
<dbReference type="SMART" id="SM00487">
    <property type="entry name" value="DEXDc"/>
    <property type="match status" value="1"/>
</dbReference>
<keyword evidence="3" id="KW-0547">Nucleotide-binding</keyword>
<dbReference type="Pfam" id="PF12419">
    <property type="entry name" value="DUF3670"/>
    <property type="match status" value="1"/>
</dbReference>
<dbReference type="PROSITE" id="PS51192">
    <property type="entry name" value="HELICASE_ATP_BIND_1"/>
    <property type="match status" value="1"/>
</dbReference>
<comment type="caution">
    <text evidence="3">The sequence shown here is derived from an EMBL/GenBank/DDBJ whole genome shotgun (WGS) entry which is preliminary data.</text>
</comment>
<dbReference type="InterPro" id="IPR014001">
    <property type="entry name" value="Helicase_ATP-bd"/>
</dbReference>